<gene>
    <name evidence="1" type="ORF">NDU88_001239</name>
</gene>
<dbReference type="Gene3D" id="3.30.250.20">
    <property type="entry name" value="L1 transposable element, C-terminal domain"/>
    <property type="match status" value="1"/>
</dbReference>
<dbReference type="AlphaFoldDB" id="A0AAV7VWY9"/>
<evidence type="ECO:0000313" key="2">
    <source>
        <dbReference type="Proteomes" id="UP001066276"/>
    </source>
</evidence>
<evidence type="ECO:0000313" key="1">
    <source>
        <dbReference type="EMBL" id="KAJ1205813.1"/>
    </source>
</evidence>
<organism evidence="1 2">
    <name type="scientific">Pleurodeles waltl</name>
    <name type="common">Iberian ribbed newt</name>
    <dbReference type="NCBI Taxonomy" id="8319"/>
    <lineage>
        <taxon>Eukaryota</taxon>
        <taxon>Metazoa</taxon>
        <taxon>Chordata</taxon>
        <taxon>Craniata</taxon>
        <taxon>Vertebrata</taxon>
        <taxon>Euteleostomi</taxon>
        <taxon>Amphibia</taxon>
        <taxon>Batrachia</taxon>
        <taxon>Caudata</taxon>
        <taxon>Salamandroidea</taxon>
        <taxon>Salamandridae</taxon>
        <taxon>Pleurodelinae</taxon>
        <taxon>Pleurodeles</taxon>
    </lineage>
</organism>
<comment type="caution">
    <text evidence="1">The sequence shown here is derived from an EMBL/GenBank/DDBJ whole genome shotgun (WGS) entry which is preliminary data.</text>
</comment>
<protein>
    <submittedName>
        <fullName evidence="1">Uncharacterized protein</fullName>
    </submittedName>
</protein>
<sequence>MTDGGREQSLEADFYWGVGGKAGRPYLGKAANKGGNHLETEDFGGQTAGLLEQQPTDTRLLERLEETRRALVLEVKKVLREEGLQYSLIFPTKLRIVLDGATHNCDDPEVAWEWTKAYKAGTSLATAQCHLAALRTRAKTHPRRNCVMNQPTTSQTEMEQAAKLQAVAALAQKNASAESADPISEEFQIWGLHGRMARHPCCGTAMGG</sequence>
<name>A0AAV7VWY9_PLEWA</name>
<reference evidence="1" key="1">
    <citation type="journal article" date="2022" name="bioRxiv">
        <title>Sequencing and chromosome-scale assembly of the giantPleurodeles waltlgenome.</title>
        <authorList>
            <person name="Brown T."/>
            <person name="Elewa A."/>
            <person name="Iarovenko S."/>
            <person name="Subramanian E."/>
            <person name="Araus A.J."/>
            <person name="Petzold A."/>
            <person name="Susuki M."/>
            <person name="Suzuki K.-i.T."/>
            <person name="Hayashi T."/>
            <person name="Toyoda A."/>
            <person name="Oliveira C."/>
            <person name="Osipova E."/>
            <person name="Leigh N.D."/>
            <person name="Simon A."/>
            <person name="Yun M.H."/>
        </authorList>
    </citation>
    <scope>NUCLEOTIDE SEQUENCE</scope>
    <source>
        <strain evidence="1">20211129_DDA</strain>
        <tissue evidence="1">Liver</tissue>
    </source>
</reference>
<dbReference type="EMBL" id="JANPWB010000002">
    <property type="protein sequence ID" value="KAJ1205813.1"/>
    <property type="molecule type" value="Genomic_DNA"/>
</dbReference>
<proteinExistence type="predicted"/>
<accession>A0AAV7VWY9</accession>
<dbReference type="Proteomes" id="UP001066276">
    <property type="component" value="Chromosome 1_2"/>
</dbReference>
<keyword evidence="2" id="KW-1185">Reference proteome</keyword>
<dbReference type="InterPro" id="IPR042566">
    <property type="entry name" value="L1_C"/>
</dbReference>